<keyword evidence="2" id="KW-0809">Transit peptide</keyword>
<sequence length="710" mass="78483">MAASAASSSSSLRSRLLHSTTTTSIFSFLNSGDLSGALSAAAAAAAPLPSTALLRLLLLCSHRRSLPSALTATSLLPLSPSPSSTFLLNRAIETLALCGGLAHARALFDEMPRRDGGSWNALLAAHARAARPADALALFARMRSSGISPKGVTFASALSCCADLSDLSFAAQLHGLLLKLGFGCNIILCTALVDVYGKCRVVDDARKAFESMPSPNPVSWNVIIRRYLEVGRGDDAILMFFRMIQTGAVVPLNFTVSNALLACSDQSALIEGSLIHGMVVKIGYDHDALVRNSIVEMYAKCGALRDARRLFDVSGGKDVVLWTSIVSGYVSRGRISEAEELFEQMPERNVVSWNAMFAGYAQWSSWEKVFYLFHRMRKETEEIDLVTLGLILNACANLFDLEKGRQVHGFAYRRGFSFDLFFSNALLGMYAKCGRLRSAEILFSKLGPNRDRVSWNSLISGYERHCRSEEALNALTVMQSEACPNNSTFSSALAACANIFVLDQGKQIHGNMIRNGFEIDDIVRAALVDMYSKCRLIDYSIRVFKERRSEDVVVWNSMILGCAHNARGEYGLELFEEMRGHGIKADNVTFVGALLACISEGYVNLGQTYFNLMSEEYGIIPRIEHYECMIELFGKHGFMVELEEFVERMPFEPTIAMWTRIFDSCREYGNRRLGERAARCINESNPLNPVRFEVLNSESDLALRESMDCT</sequence>
<dbReference type="InterPro" id="IPR011990">
    <property type="entry name" value="TPR-like_helical_dom_sf"/>
</dbReference>
<dbReference type="Pfam" id="PF01535">
    <property type="entry name" value="PPR"/>
    <property type="match status" value="6"/>
</dbReference>
<dbReference type="Pfam" id="PF13041">
    <property type="entry name" value="PPR_2"/>
    <property type="match status" value="2"/>
</dbReference>
<feature type="repeat" description="PPR" evidence="3">
    <location>
        <begin position="551"/>
        <end position="585"/>
    </location>
</feature>
<proteinExistence type="predicted"/>
<gene>
    <name evidence="4" type="ORF">ACMD2_03648</name>
</gene>
<evidence type="ECO:0000256" key="1">
    <source>
        <dbReference type="ARBA" id="ARBA00022737"/>
    </source>
</evidence>
<reference evidence="4 5" key="1">
    <citation type="journal article" date="2016" name="DNA Res.">
        <title>The draft genome of MD-2 pineapple using hybrid error correction of long reads.</title>
        <authorList>
            <person name="Redwan R.M."/>
            <person name="Saidin A."/>
            <person name="Kumar S.V."/>
        </authorList>
    </citation>
    <scope>NUCLEOTIDE SEQUENCE [LARGE SCALE GENOMIC DNA]</scope>
    <source>
        <strain evidence="5">cv. MD2</strain>
        <tissue evidence="4">Leaf</tissue>
    </source>
</reference>
<dbReference type="FunFam" id="1.25.40.10:FF:000242">
    <property type="entry name" value="Pentatricopeptide repeat-containing protein"/>
    <property type="match status" value="1"/>
</dbReference>
<accession>A0A199UJ06</accession>
<name>A0A199UJ06_ANACO</name>
<dbReference type="Gene3D" id="1.25.40.10">
    <property type="entry name" value="Tetratricopeptide repeat domain"/>
    <property type="match status" value="5"/>
</dbReference>
<evidence type="ECO:0000313" key="5">
    <source>
        <dbReference type="Proteomes" id="UP000092600"/>
    </source>
</evidence>
<dbReference type="PANTHER" id="PTHR47926">
    <property type="entry name" value="PENTATRICOPEPTIDE REPEAT-CONTAINING PROTEIN"/>
    <property type="match status" value="1"/>
</dbReference>
<evidence type="ECO:0000256" key="2">
    <source>
        <dbReference type="ARBA" id="ARBA00022946"/>
    </source>
</evidence>
<feature type="repeat" description="PPR" evidence="3">
    <location>
        <begin position="115"/>
        <end position="149"/>
    </location>
</feature>
<dbReference type="InterPro" id="IPR046960">
    <property type="entry name" value="PPR_At4g14850-like_plant"/>
</dbReference>
<dbReference type="Proteomes" id="UP000092600">
    <property type="component" value="Unassembled WGS sequence"/>
</dbReference>
<dbReference type="FunFam" id="1.25.40.10:FF:000381">
    <property type="entry name" value="Pentatricopeptide repeat-containing protein"/>
    <property type="match status" value="1"/>
</dbReference>
<dbReference type="EMBL" id="LSRQ01007665">
    <property type="protein sequence ID" value="OAY64724.1"/>
    <property type="molecule type" value="Genomic_DNA"/>
</dbReference>
<dbReference type="AlphaFoldDB" id="A0A199UJ06"/>
<evidence type="ECO:0000313" key="4">
    <source>
        <dbReference type="EMBL" id="OAY64724.1"/>
    </source>
</evidence>
<dbReference type="NCBIfam" id="TIGR00756">
    <property type="entry name" value="PPR"/>
    <property type="match status" value="5"/>
</dbReference>
<protein>
    <submittedName>
        <fullName evidence="4">Pentatricopeptide repeat-containing protein</fullName>
    </submittedName>
</protein>
<dbReference type="PROSITE" id="PS51375">
    <property type="entry name" value="PPR"/>
    <property type="match status" value="5"/>
</dbReference>
<dbReference type="FunFam" id="1.25.40.10:FF:000344">
    <property type="entry name" value="Pentatricopeptide repeat-containing protein"/>
    <property type="match status" value="1"/>
</dbReference>
<dbReference type="InterPro" id="IPR002885">
    <property type="entry name" value="PPR_rpt"/>
</dbReference>
<feature type="repeat" description="PPR" evidence="3">
    <location>
        <begin position="318"/>
        <end position="352"/>
    </location>
</feature>
<keyword evidence="1" id="KW-0677">Repeat</keyword>
<dbReference type="PANTHER" id="PTHR47926:SF476">
    <property type="entry name" value="PENTATRICOPEPTIDE REPEAT-CONTAINING PROTEIN"/>
    <property type="match status" value="1"/>
</dbReference>
<comment type="caution">
    <text evidence="4">The sequence shown here is derived from an EMBL/GenBank/DDBJ whole genome shotgun (WGS) entry which is preliminary data.</text>
</comment>
<organism evidence="4 5">
    <name type="scientific">Ananas comosus</name>
    <name type="common">Pineapple</name>
    <name type="synonym">Ananas ananas</name>
    <dbReference type="NCBI Taxonomy" id="4615"/>
    <lineage>
        <taxon>Eukaryota</taxon>
        <taxon>Viridiplantae</taxon>
        <taxon>Streptophyta</taxon>
        <taxon>Embryophyta</taxon>
        <taxon>Tracheophyta</taxon>
        <taxon>Spermatophyta</taxon>
        <taxon>Magnoliopsida</taxon>
        <taxon>Liliopsida</taxon>
        <taxon>Poales</taxon>
        <taxon>Bromeliaceae</taxon>
        <taxon>Bromelioideae</taxon>
        <taxon>Ananas</taxon>
    </lineage>
</organism>
<dbReference type="GO" id="GO:0003723">
    <property type="term" value="F:RNA binding"/>
    <property type="evidence" value="ECO:0007669"/>
    <property type="project" value="InterPro"/>
</dbReference>
<dbReference type="GO" id="GO:0009451">
    <property type="term" value="P:RNA modification"/>
    <property type="evidence" value="ECO:0007669"/>
    <property type="project" value="InterPro"/>
</dbReference>
<feature type="repeat" description="PPR" evidence="3">
    <location>
        <begin position="451"/>
        <end position="485"/>
    </location>
</feature>
<evidence type="ECO:0000256" key="3">
    <source>
        <dbReference type="PROSITE-ProRule" id="PRU00708"/>
    </source>
</evidence>
<feature type="repeat" description="PPR" evidence="3">
    <location>
        <begin position="216"/>
        <end position="250"/>
    </location>
</feature>